<protein>
    <submittedName>
        <fullName evidence="2">Uncharacterized protein</fullName>
    </submittedName>
</protein>
<dbReference type="GO" id="GO:0019185">
    <property type="term" value="C:snRNA-activating protein complex"/>
    <property type="evidence" value="ECO:0007669"/>
    <property type="project" value="TreeGrafter"/>
</dbReference>
<dbReference type="GO" id="GO:0042796">
    <property type="term" value="P:snRNA transcription by RNA polymerase III"/>
    <property type="evidence" value="ECO:0007669"/>
    <property type="project" value="TreeGrafter"/>
</dbReference>
<dbReference type="GO" id="GO:0043565">
    <property type="term" value="F:sequence-specific DNA binding"/>
    <property type="evidence" value="ECO:0007669"/>
    <property type="project" value="TreeGrafter"/>
</dbReference>
<feature type="region of interest" description="Disordered" evidence="1">
    <location>
        <begin position="294"/>
        <end position="342"/>
    </location>
</feature>
<gene>
    <name evidence="2" type="ORF">Nepgr_020806</name>
</gene>
<sequence length="342" mass="39922">MDLSPFKLDIDELIQEFVEGEFKRFADMKRIWISRKFSYIFEAIPSIHLPLVMQSLFSHSISHLITTNSLSHRLGGLYCLYCFCETQPFKPAFKVYLSLGELRRLKILLVDAKKEGINAVSSILSRMLERNMFLFGSVDMNDYAGTERIKDLIDLQNARVRKMQEKLLLNENIESYLYMDMGMELDLKAMKKISREYADAKELAIKEASRVVDVENVKHIAENKTSVGDDVEVITQEWNNRKEMFYQQTGFGQHPAWESMPEKNNLWQTESLCHQATERQQEDKDLDEPTSFMQLLTAGGQEWQQDNRDTQPEESDRLPANRDDREEDSEYANDLEKLLSEM</sequence>
<evidence type="ECO:0000313" key="2">
    <source>
        <dbReference type="EMBL" id="GMH18965.1"/>
    </source>
</evidence>
<evidence type="ECO:0000256" key="1">
    <source>
        <dbReference type="SAM" id="MobiDB-lite"/>
    </source>
</evidence>
<proteinExistence type="predicted"/>
<dbReference type="AlphaFoldDB" id="A0AAD3SVY0"/>
<keyword evidence="3" id="KW-1185">Reference proteome</keyword>
<dbReference type="GO" id="GO:0042795">
    <property type="term" value="P:snRNA transcription by RNA polymerase II"/>
    <property type="evidence" value="ECO:0007669"/>
    <property type="project" value="TreeGrafter"/>
</dbReference>
<organism evidence="2 3">
    <name type="scientific">Nepenthes gracilis</name>
    <name type="common">Slender pitcher plant</name>
    <dbReference type="NCBI Taxonomy" id="150966"/>
    <lineage>
        <taxon>Eukaryota</taxon>
        <taxon>Viridiplantae</taxon>
        <taxon>Streptophyta</taxon>
        <taxon>Embryophyta</taxon>
        <taxon>Tracheophyta</taxon>
        <taxon>Spermatophyta</taxon>
        <taxon>Magnoliopsida</taxon>
        <taxon>eudicotyledons</taxon>
        <taxon>Gunneridae</taxon>
        <taxon>Pentapetalae</taxon>
        <taxon>Caryophyllales</taxon>
        <taxon>Nepenthaceae</taxon>
        <taxon>Nepenthes</taxon>
    </lineage>
</organism>
<dbReference type="InterPro" id="IPR019188">
    <property type="entry name" value="SNAPC1"/>
</dbReference>
<accession>A0AAD3SVY0</accession>
<feature type="compositionally biased region" description="Basic and acidic residues" evidence="1">
    <location>
        <begin position="305"/>
        <end position="324"/>
    </location>
</feature>
<dbReference type="PANTHER" id="PTHR15131:SF3">
    <property type="entry name" value="SNRNA-ACTIVATING PROTEIN COMPLEX SUBUNIT 1"/>
    <property type="match status" value="1"/>
</dbReference>
<dbReference type="Pfam" id="PF09808">
    <property type="entry name" value="SNAPC1"/>
    <property type="match status" value="1"/>
</dbReference>
<dbReference type="EMBL" id="BSYO01000020">
    <property type="protein sequence ID" value="GMH18965.1"/>
    <property type="molecule type" value="Genomic_DNA"/>
</dbReference>
<evidence type="ECO:0000313" key="3">
    <source>
        <dbReference type="Proteomes" id="UP001279734"/>
    </source>
</evidence>
<reference evidence="2" key="1">
    <citation type="submission" date="2023-05" db="EMBL/GenBank/DDBJ databases">
        <title>Nepenthes gracilis genome sequencing.</title>
        <authorList>
            <person name="Fukushima K."/>
        </authorList>
    </citation>
    <scope>NUCLEOTIDE SEQUENCE</scope>
    <source>
        <strain evidence="2">SING2019-196</strain>
    </source>
</reference>
<dbReference type="Proteomes" id="UP001279734">
    <property type="component" value="Unassembled WGS sequence"/>
</dbReference>
<comment type="caution">
    <text evidence="2">The sequence shown here is derived from an EMBL/GenBank/DDBJ whole genome shotgun (WGS) entry which is preliminary data.</text>
</comment>
<dbReference type="PANTHER" id="PTHR15131">
    <property type="entry name" value="SMALL NUCLEAR RNA ACTIVATING COMPLEX, POLYPEPTIDE 1"/>
    <property type="match status" value="1"/>
</dbReference>
<name>A0AAD3SVY0_NEPGR</name>